<organism evidence="10 11">
    <name type="scientific">Lutispora saccharofermentans</name>
    <dbReference type="NCBI Taxonomy" id="3024236"/>
    <lineage>
        <taxon>Bacteria</taxon>
        <taxon>Bacillati</taxon>
        <taxon>Bacillota</taxon>
        <taxon>Clostridia</taxon>
        <taxon>Lutisporales</taxon>
        <taxon>Lutisporaceae</taxon>
        <taxon>Lutispora</taxon>
    </lineage>
</organism>
<dbReference type="InterPro" id="IPR037064">
    <property type="entry name" value="Formiminotransferase_N_sf"/>
</dbReference>
<keyword evidence="11" id="KW-1185">Reference proteome</keyword>
<dbReference type="SMART" id="SM01221">
    <property type="entry name" value="FTCD"/>
    <property type="match status" value="1"/>
</dbReference>
<dbReference type="GO" id="GO:0030409">
    <property type="term" value="F:glutamate formimidoyltransferase activity"/>
    <property type="evidence" value="ECO:0007669"/>
    <property type="project" value="UniProtKB-EC"/>
</dbReference>
<dbReference type="Pfam" id="PF07837">
    <property type="entry name" value="FTCD_N"/>
    <property type="match status" value="1"/>
</dbReference>
<evidence type="ECO:0000256" key="6">
    <source>
        <dbReference type="ARBA" id="ARBA00022808"/>
    </source>
</evidence>
<name>A0ABT1NJN6_9FIRM</name>
<evidence type="ECO:0000256" key="3">
    <source>
        <dbReference type="ARBA" id="ARBA00012252"/>
    </source>
</evidence>
<dbReference type="InterPro" id="IPR012886">
    <property type="entry name" value="Formiminotransferase_N"/>
</dbReference>
<protein>
    <recommendedName>
        <fullName evidence="3">glutamate formimidoyltransferase</fullName>
        <ecNumber evidence="3">2.1.2.5</ecNumber>
    </recommendedName>
</protein>
<keyword evidence="5 10" id="KW-0808">Transferase</keyword>
<evidence type="ECO:0000256" key="4">
    <source>
        <dbReference type="ARBA" id="ARBA00022490"/>
    </source>
</evidence>
<dbReference type="Pfam" id="PF02971">
    <property type="entry name" value="FTCD"/>
    <property type="match status" value="1"/>
</dbReference>
<evidence type="ECO:0000256" key="5">
    <source>
        <dbReference type="ARBA" id="ARBA00022679"/>
    </source>
</evidence>
<dbReference type="InterPro" id="IPR013802">
    <property type="entry name" value="Formiminotransferase_C"/>
</dbReference>
<feature type="domain" description="Formiminotransferase C-terminal subdomain" evidence="8">
    <location>
        <begin position="182"/>
        <end position="296"/>
    </location>
</feature>
<dbReference type="NCBIfam" id="TIGR02024">
    <property type="entry name" value="FtcD"/>
    <property type="match status" value="1"/>
</dbReference>
<dbReference type="Gene3D" id="3.30.70.670">
    <property type="entry name" value="Formiminotransferase, C-terminal subdomain"/>
    <property type="match status" value="1"/>
</dbReference>
<dbReference type="SUPFAM" id="SSF55116">
    <property type="entry name" value="Formiminotransferase domain of formiminotransferase-cyclodeaminase"/>
    <property type="match status" value="2"/>
</dbReference>
<comment type="pathway">
    <text evidence="2">Amino-acid degradation; L-histidine degradation into L-glutamate; L-glutamate from N-formimidoyl-L-glutamate (transferase route): step 1/1.</text>
</comment>
<dbReference type="RefSeq" id="WP_255229032.1">
    <property type="nucleotide sequence ID" value="NZ_JAJEKE010000023.1"/>
</dbReference>
<dbReference type="InterPro" id="IPR051623">
    <property type="entry name" value="FTCD"/>
</dbReference>
<evidence type="ECO:0000256" key="2">
    <source>
        <dbReference type="ARBA" id="ARBA00005082"/>
    </source>
</evidence>
<evidence type="ECO:0000259" key="8">
    <source>
        <dbReference type="SMART" id="SM01221"/>
    </source>
</evidence>
<evidence type="ECO:0000256" key="1">
    <source>
        <dbReference type="ARBA" id="ARBA00004496"/>
    </source>
</evidence>
<reference evidence="10 11" key="1">
    <citation type="submission" date="2021-10" db="EMBL/GenBank/DDBJ databases">
        <title>Lutispora strain m25 sp. nov., a thermophilic, non-spore-forming bacterium isolated from a lab-scale methanogenic bioreactor digesting anaerobic sludge.</title>
        <authorList>
            <person name="El Houari A."/>
            <person name="Mcdonald J."/>
        </authorList>
    </citation>
    <scope>NUCLEOTIDE SEQUENCE [LARGE SCALE GENOMIC DNA]</scope>
    <source>
        <strain evidence="11">m25</strain>
    </source>
</reference>
<dbReference type="Proteomes" id="UP001651880">
    <property type="component" value="Unassembled WGS sequence"/>
</dbReference>
<dbReference type="Gene3D" id="3.30.990.10">
    <property type="entry name" value="Formiminotransferase, N-terminal subdomain"/>
    <property type="match status" value="1"/>
</dbReference>
<feature type="domain" description="Formiminotransferase N-terminal subdomain" evidence="9">
    <location>
        <begin position="3"/>
        <end position="180"/>
    </location>
</feature>
<evidence type="ECO:0000256" key="7">
    <source>
        <dbReference type="ARBA" id="ARBA00022954"/>
    </source>
</evidence>
<dbReference type="InterPro" id="IPR037070">
    <property type="entry name" value="Formiminotransferase_C_sf"/>
</dbReference>
<evidence type="ECO:0000313" key="11">
    <source>
        <dbReference type="Proteomes" id="UP001651880"/>
    </source>
</evidence>
<gene>
    <name evidence="10" type="primary">ftcD</name>
    <name evidence="10" type="ORF">LJD61_18405</name>
</gene>
<dbReference type="InterPro" id="IPR004227">
    <property type="entry name" value="Formiminotransferase_cat"/>
</dbReference>
<dbReference type="InterPro" id="IPR022384">
    <property type="entry name" value="FormiminoTrfase_cat_dom_sf"/>
</dbReference>
<keyword evidence="4" id="KW-0963">Cytoplasm</keyword>
<evidence type="ECO:0000313" key="10">
    <source>
        <dbReference type="EMBL" id="MCQ1531488.1"/>
    </source>
</evidence>
<proteinExistence type="predicted"/>
<accession>A0ABT1NJN6</accession>
<dbReference type="EC" id="2.1.2.5" evidence="3"/>
<dbReference type="EMBL" id="JAJEKE010000023">
    <property type="protein sequence ID" value="MCQ1531488.1"/>
    <property type="molecule type" value="Genomic_DNA"/>
</dbReference>
<dbReference type="SMART" id="SM01222">
    <property type="entry name" value="FTCD_N"/>
    <property type="match status" value="1"/>
</dbReference>
<dbReference type="PANTHER" id="PTHR12234:SF8">
    <property type="entry name" value="FORMIMINOTRANSFERASE-CYCLODEAMINASE"/>
    <property type="match status" value="1"/>
</dbReference>
<dbReference type="PANTHER" id="PTHR12234">
    <property type="entry name" value="FORMIMINOTRANSFERASE-CYCLODEAMINASE"/>
    <property type="match status" value="1"/>
</dbReference>
<keyword evidence="6" id="KW-0369">Histidine metabolism</keyword>
<evidence type="ECO:0000259" key="9">
    <source>
        <dbReference type="SMART" id="SM01222"/>
    </source>
</evidence>
<comment type="caution">
    <text evidence="10">The sequence shown here is derived from an EMBL/GenBank/DDBJ whole genome shotgun (WGS) entry which is preliminary data.</text>
</comment>
<keyword evidence="7" id="KW-0290">Folate-binding</keyword>
<comment type="subcellular location">
    <subcellularLocation>
        <location evidence="1">Cytoplasm</location>
    </subcellularLocation>
</comment>
<sequence>MAQYIQAVPNFSEGRRKETIEKIVNEVRNVKGVKLVDYHPDPDFNRTVVTLIGEPKPLKEALLNMAGKSIELINMEDQKGSHPRIGAQDTIPIFPLKNITLEECVDLAEEIGREVYERFKVPVYFTGENARKIERKNLDFIRKGQYEGLKEVAHTDERKPDIGPAALHPTAGATIVSAGINPLVAFNVILDTSDLEIARKIARIVRGPSGGFTTVRSVGLKFEERDRVCVSMNMFDYVNTPLYRTYEVVKLEASRYGINVIGSELVGVVPVESLINSLEFYIGLENFNRNQILENHLLDLI</sequence>